<dbReference type="EMBL" id="JXTB01000319">
    <property type="protein sequence ID" value="PON46030.1"/>
    <property type="molecule type" value="Genomic_DNA"/>
</dbReference>
<name>A0A2P5BB77_PARAD</name>
<protein>
    <submittedName>
        <fullName evidence="1">LRR domain containing protein</fullName>
    </submittedName>
</protein>
<proteinExistence type="predicted"/>
<sequence>MSLLSKRWRRMWILVPKLDLFDQRDLDYLRKPNGNKDRKKFFKFVNKCLRHPYADTTITNFKLKTEFYGGSHRMDGWLKFPVNKSVKELDLRVNPTRSRYCLPSCIRTLTLHKLNGLQLINFHKLEQLHVNSCYGLLNPQVLSLSLKSLEYFARGNETINVEATNLRSLLCSGNGKCNINLIGCAAIRNLSFSYACLTSPGFEDLILDVPSLRV</sequence>
<dbReference type="PANTHER" id="PTHR31293:SF16">
    <property type="entry name" value="RNI-LIKE SUPERFAMILY PROTEIN"/>
    <property type="match status" value="1"/>
</dbReference>
<accession>A0A2P5BB77</accession>
<dbReference type="AlphaFoldDB" id="A0A2P5BB77"/>
<organism evidence="1 2">
    <name type="scientific">Parasponia andersonii</name>
    <name type="common">Sponia andersonii</name>
    <dbReference type="NCBI Taxonomy" id="3476"/>
    <lineage>
        <taxon>Eukaryota</taxon>
        <taxon>Viridiplantae</taxon>
        <taxon>Streptophyta</taxon>
        <taxon>Embryophyta</taxon>
        <taxon>Tracheophyta</taxon>
        <taxon>Spermatophyta</taxon>
        <taxon>Magnoliopsida</taxon>
        <taxon>eudicotyledons</taxon>
        <taxon>Gunneridae</taxon>
        <taxon>Pentapetalae</taxon>
        <taxon>rosids</taxon>
        <taxon>fabids</taxon>
        <taxon>Rosales</taxon>
        <taxon>Cannabaceae</taxon>
        <taxon>Parasponia</taxon>
    </lineage>
</organism>
<gene>
    <name evidence="1" type="ORF">PanWU01x14_254500</name>
</gene>
<dbReference type="Proteomes" id="UP000237105">
    <property type="component" value="Unassembled WGS sequence"/>
</dbReference>
<dbReference type="OrthoDB" id="1939276at2759"/>
<evidence type="ECO:0000313" key="2">
    <source>
        <dbReference type="Proteomes" id="UP000237105"/>
    </source>
</evidence>
<evidence type="ECO:0000313" key="1">
    <source>
        <dbReference type="EMBL" id="PON46030.1"/>
    </source>
</evidence>
<reference evidence="2" key="1">
    <citation type="submission" date="2016-06" db="EMBL/GenBank/DDBJ databases">
        <title>Parallel loss of symbiosis genes in relatives of nitrogen-fixing non-legume Parasponia.</title>
        <authorList>
            <person name="Van Velzen R."/>
            <person name="Holmer R."/>
            <person name="Bu F."/>
            <person name="Rutten L."/>
            <person name="Van Zeijl A."/>
            <person name="Liu W."/>
            <person name="Santuari L."/>
            <person name="Cao Q."/>
            <person name="Sharma T."/>
            <person name="Shen D."/>
            <person name="Roswanjaya Y."/>
            <person name="Wardhani T."/>
            <person name="Kalhor M.S."/>
            <person name="Jansen J."/>
            <person name="Van den Hoogen J."/>
            <person name="Gungor B."/>
            <person name="Hartog M."/>
            <person name="Hontelez J."/>
            <person name="Verver J."/>
            <person name="Yang W.-C."/>
            <person name="Schijlen E."/>
            <person name="Repin R."/>
            <person name="Schilthuizen M."/>
            <person name="Schranz E."/>
            <person name="Heidstra R."/>
            <person name="Miyata K."/>
            <person name="Fedorova E."/>
            <person name="Kohlen W."/>
            <person name="Bisseling T."/>
            <person name="Smit S."/>
            <person name="Geurts R."/>
        </authorList>
    </citation>
    <scope>NUCLEOTIDE SEQUENCE [LARGE SCALE GENOMIC DNA]</scope>
    <source>
        <strain evidence="2">cv. WU1-14</strain>
    </source>
</reference>
<keyword evidence="2" id="KW-1185">Reference proteome</keyword>
<comment type="caution">
    <text evidence="1">The sequence shown here is derived from an EMBL/GenBank/DDBJ whole genome shotgun (WGS) entry which is preliminary data.</text>
</comment>
<dbReference type="InterPro" id="IPR055294">
    <property type="entry name" value="FBL60-like"/>
</dbReference>
<dbReference type="PANTHER" id="PTHR31293">
    <property type="entry name" value="RNI-LIKE SUPERFAMILY PROTEIN"/>
    <property type="match status" value="1"/>
</dbReference>